<gene>
    <name evidence="1" type="ORF">GGR20_001816</name>
</gene>
<dbReference type="AlphaFoldDB" id="A0A7W6IM51"/>
<dbReference type="Proteomes" id="UP000547011">
    <property type="component" value="Unassembled WGS sequence"/>
</dbReference>
<dbReference type="RefSeq" id="WP_276511911.1">
    <property type="nucleotide sequence ID" value="NZ_JACIEW010000004.1"/>
</dbReference>
<name>A0A7W6IM51_9HYPH</name>
<organism evidence="1 2">
    <name type="scientific">Devosia subaequoris</name>
    <dbReference type="NCBI Taxonomy" id="395930"/>
    <lineage>
        <taxon>Bacteria</taxon>
        <taxon>Pseudomonadati</taxon>
        <taxon>Pseudomonadota</taxon>
        <taxon>Alphaproteobacteria</taxon>
        <taxon>Hyphomicrobiales</taxon>
        <taxon>Devosiaceae</taxon>
        <taxon>Devosia</taxon>
    </lineage>
</organism>
<protein>
    <submittedName>
        <fullName evidence="1">Uncharacterized protein</fullName>
    </submittedName>
</protein>
<proteinExistence type="predicted"/>
<comment type="caution">
    <text evidence="1">The sequence shown here is derived from an EMBL/GenBank/DDBJ whole genome shotgun (WGS) entry which is preliminary data.</text>
</comment>
<evidence type="ECO:0000313" key="2">
    <source>
        <dbReference type="Proteomes" id="UP000547011"/>
    </source>
</evidence>
<sequence>MRYTHAWYALRARHIWGIHDSVVGPAPRVASPGAYPPVTYQFA</sequence>
<dbReference type="EMBL" id="JACIEW010000004">
    <property type="protein sequence ID" value="MBB4052173.1"/>
    <property type="molecule type" value="Genomic_DNA"/>
</dbReference>
<evidence type="ECO:0000313" key="1">
    <source>
        <dbReference type="EMBL" id="MBB4052173.1"/>
    </source>
</evidence>
<accession>A0A7W6IM51</accession>
<reference evidence="1 2" key="1">
    <citation type="submission" date="2020-08" db="EMBL/GenBank/DDBJ databases">
        <title>Genomic Encyclopedia of Type Strains, Phase IV (KMG-IV): sequencing the most valuable type-strain genomes for metagenomic binning, comparative biology and taxonomic classification.</title>
        <authorList>
            <person name="Goeker M."/>
        </authorList>
    </citation>
    <scope>NUCLEOTIDE SEQUENCE [LARGE SCALE GENOMIC DNA]</scope>
    <source>
        <strain evidence="1 2">DSM 23447</strain>
    </source>
</reference>
<keyword evidence="2" id="KW-1185">Reference proteome</keyword>